<protein>
    <submittedName>
        <fullName evidence="2">Uncharacterized protein</fullName>
    </submittedName>
</protein>
<evidence type="ECO:0000313" key="3">
    <source>
        <dbReference type="Proteomes" id="UP000011750"/>
    </source>
</evidence>
<dbReference type="OMA" id="SMENPDI"/>
<dbReference type="HOGENOM" id="CLU_1962701_0_0_1"/>
<dbReference type="Gramene" id="Bra038978.1">
    <property type="protein sequence ID" value="Bra038978.1-P"/>
    <property type="gene ID" value="Bra038978"/>
</dbReference>
<reference evidence="3" key="2">
    <citation type="journal article" date="2018" name="Hortic Res">
        <title>Improved Brassica rapa reference genome by single-molecule sequencing and chromosome conformation capture technologies.</title>
        <authorList>
            <person name="Zhang L."/>
            <person name="Cai X."/>
            <person name="Wu J."/>
            <person name="Liu M."/>
            <person name="Grob S."/>
            <person name="Cheng F."/>
            <person name="Liang J."/>
            <person name="Cai C."/>
            <person name="Liu Z."/>
            <person name="Liu B."/>
            <person name="Wang F."/>
            <person name="Li S."/>
            <person name="Liu F."/>
            <person name="Li X."/>
            <person name="Cheng L."/>
            <person name="Yang W."/>
            <person name="Li M.H."/>
            <person name="Grossniklaus U."/>
            <person name="Zheng H."/>
            <person name="Wang X."/>
        </authorList>
    </citation>
    <scope>NUCLEOTIDE SEQUENCE [LARGE SCALE GENOMIC DNA]</scope>
    <source>
        <strain evidence="3">cv. Chiifu-401-42</strain>
    </source>
</reference>
<feature type="compositionally biased region" description="Polar residues" evidence="1">
    <location>
        <begin position="35"/>
        <end position="57"/>
    </location>
</feature>
<keyword evidence="3" id="KW-1185">Reference proteome</keyword>
<dbReference type="Proteomes" id="UP000011750">
    <property type="component" value="Unassembled WGS sequence"/>
</dbReference>
<proteinExistence type="predicted"/>
<dbReference type="InParanoid" id="M4FD08"/>
<evidence type="ECO:0000256" key="1">
    <source>
        <dbReference type="SAM" id="MobiDB-lite"/>
    </source>
</evidence>
<feature type="region of interest" description="Disordered" evidence="1">
    <location>
        <begin position="35"/>
        <end position="98"/>
    </location>
</feature>
<name>M4FD08_BRACM</name>
<reference evidence="3" key="1">
    <citation type="journal article" date="2011" name="Nat. Genet.">
        <title>The genome of the mesopolyploid crop species Brassica rapa.</title>
        <authorList>
            <consortium name="Brassica rapa Genome Sequencing Project Consortium"/>
            <person name="Wang X."/>
            <person name="Wang H."/>
            <person name="Wang J."/>
            <person name="Sun R."/>
            <person name="Wu J."/>
            <person name="Liu S."/>
            <person name="Bai Y."/>
            <person name="Mun J.H."/>
            <person name="Bancroft I."/>
            <person name="Cheng F."/>
            <person name="Huang S."/>
            <person name="Li X."/>
            <person name="Hua W."/>
            <person name="Wang J."/>
            <person name="Wang X."/>
            <person name="Freeling M."/>
            <person name="Pires J.C."/>
            <person name="Paterson A.H."/>
            <person name="Chalhoub B."/>
            <person name="Wang B."/>
            <person name="Hayward A."/>
            <person name="Sharpe A.G."/>
            <person name="Park B.S."/>
            <person name="Weisshaar B."/>
            <person name="Liu B."/>
            <person name="Li B."/>
            <person name="Liu B."/>
            <person name="Tong C."/>
            <person name="Song C."/>
            <person name="Duran C."/>
            <person name="Peng C."/>
            <person name="Geng C."/>
            <person name="Koh C."/>
            <person name="Lin C."/>
            <person name="Edwards D."/>
            <person name="Mu D."/>
            <person name="Shen D."/>
            <person name="Soumpourou E."/>
            <person name="Li F."/>
            <person name="Fraser F."/>
            <person name="Conant G."/>
            <person name="Lassalle G."/>
            <person name="King G.J."/>
            <person name="Bonnema G."/>
            <person name="Tang H."/>
            <person name="Wang H."/>
            <person name="Belcram H."/>
            <person name="Zhou H."/>
            <person name="Hirakawa H."/>
            <person name="Abe H."/>
            <person name="Guo H."/>
            <person name="Wang H."/>
            <person name="Jin H."/>
            <person name="Parkin I.A."/>
            <person name="Batley J."/>
            <person name="Kim J.S."/>
            <person name="Just J."/>
            <person name="Li J."/>
            <person name="Xu J."/>
            <person name="Deng J."/>
            <person name="Kim J.A."/>
            <person name="Li J."/>
            <person name="Yu J."/>
            <person name="Meng J."/>
            <person name="Wang J."/>
            <person name="Min J."/>
            <person name="Poulain J."/>
            <person name="Wang J."/>
            <person name="Hatakeyama K."/>
            <person name="Wu K."/>
            <person name="Wang L."/>
            <person name="Fang L."/>
            <person name="Trick M."/>
            <person name="Links M.G."/>
            <person name="Zhao M."/>
            <person name="Jin M."/>
            <person name="Ramchiary N."/>
            <person name="Drou N."/>
            <person name="Berkman P.J."/>
            <person name="Cai Q."/>
            <person name="Huang Q."/>
            <person name="Li R."/>
            <person name="Tabata S."/>
            <person name="Cheng S."/>
            <person name="Zhang S."/>
            <person name="Zhang S."/>
            <person name="Huang S."/>
            <person name="Sato S."/>
            <person name="Sun S."/>
            <person name="Kwon S.J."/>
            <person name="Choi S.R."/>
            <person name="Lee T.H."/>
            <person name="Fan W."/>
            <person name="Zhao X."/>
            <person name="Tan X."/>
            <person name="Xu X."/>
            <person name="Wang Y."/>
            <person name="Qiu Y."/>
            <person name="Yin Y."/>
            <person name="Li Y."/>
            <person name="Du Y."/>
            <person name="Liao Y."/>
            <person name="Lim Y."/>
            <person name="Narusaka Y."/>
            <person name="Wang Y."/>
            <person name="Wang Z."/>
            <person name="Li Z."/>
            <person name="Wang Z."/>
            <person name="Xiong Z."/>
            <person name="Zhang Z."/>
        </authorList>
    </citation>
    <scope>NUCLEOTIDE SEQUENCE [LARGE SCALE GENOMIC DNA]</scope>
    <source>
        <strain evidence="3">cv. Chiifu-401-42</strain>
    </source>
</reference>
<accession>M4FD08</accession>
<dbReference type="EnsemblPlants" id="Bra038978.1">
    <property type="protein sequence ID" value="Bra038978.1-P"/>
    <property type="gene ID" value="Bra038978"/>
</dbReference>
<organism evidence="2 3">
    <name type="scientific">Brassica campestris</name>
    <name type="common">Field mustard</name>
    <dbReference type="NCBI Taxonomy" id="3711"/>
    <lineage>
        <taxon>Eukaryota</taxon>
        <taxon>Viridiplantae</taxon>
        <taxon>Streptophyta</taxon>
        <taxon>Embryophyta</taxon>
        <taxon>Tracheophyta</taxon>
        <taxon>Spermatophyta</taxon>
        <taxon>Magnoliopsida</taxon>
        <taxon>eudicotyledons</taxon>
        <taxon>Gunneridae</taxon>
        <taxon>Pentapetalae</taxon>
        <taxon>rosids</taxon>
        <taxon>malvids</taxon>
        <taxon>Brassicales</taxon>
        <taxon>Brassicaceae</taxon>
        <taxon>Brassiceae</taxon>
        <taxon>Brassica</taxon>
    </lineage>
</organism>
<reference evidence="2" key="3">
    <citation type="submission" date="2023-03" db="UniProtKB">
        <authorList>
            <consortium name="EnsemblPlants"/>
        </authorList>
    </citation>
    <scope>IDENTIFICATION</scope>
    <source>
        <strain evidence="2">cv. Chiifu-401-42</strain>
    </source>
</reference>
<sequence length="128" mass="14256">MENPETHPLLNSIVATLSLHTVDPELTHGKFRAQTLSEPPSQLSRAHTQRISSSSTVDPKLTHSLKLHRSYPELTHGGSQARPLSETPPQLPRAHPRRILSLSMDNPDITHSLNLLTHNGSRAHPRLR</sequence>
<dbReference type="SMR" id="M4FD08"/>
<evidence type="ECO:0000313" key="2">
    <source>
        <dbReference type="EnsemblPlants" id="Bra038978.1-P"/>
    </source>
</evidence>
<dbReference type="AlphaFoldDB" id="M4FD08"/>